<gene>
    <name evidence="1" type="ORF">GCM10012285_67360</name>
</gene>
<keyword evidence="2" id="KW-1185">Reference proteome</keyword>
<dbReference type="EMBL" id="BMND01000068">
    <property type="protein sequence ID" value="GGN64931.1"/>
    <property type="molecule type" value="Genomic_DNA"/>
</dbReference>
<reference evidence="2" key="1">
    <citation type="journal article" date="2019" name="Int. J. Syst. Evol. Microbiol.">
        <title>The Global Catalogue of Microorganisms (GCM) 10K type strain sequencing project: providing services to taxonomists for standard genome sequencing and annotation.</title>
        <authorList>
            <consortium name="The Broad Institute Genomics Platform"/>
            <consortium name="The Broad Institute Genome Sequencing Center for Infectious Disease"/>
            <person name="Wu L."/>
            <person name="Ma J."/>
        </authorList>
    </citation>
    <scope>NUCLEOTIDE SEQUENCE [LARGE SCALE GENOMIC DNA]</scope>
    <source>
        <strain evidence="2">CGMCC 4.7323</strain>
    </source>
</reference>
<name>A0ABQ2K4F5_9ACTN</name>
<proteinExistence type="predicted"/>
<evidence type="ECO:0000313" key="1">
    <source>
        <dbReference type="EMBL" id="GGN64931.1"/>
    </source>
</evidence>
<protein>
    <submittedName>
        <fullName evidence="1">Uncharacterized protein</fullName>
    </submittedName>
</protein>
<evidence type="ECO:0000313" key="2">
    <source>
        <dbReference type="Proteomes" id="UP000600080"/>
    </source>
</evidence>
<comment type="caution">
    <text evidence="1">The sequence shown here is derived from an EMBL/GenBank/DDBJ whole genome shotgun (WGS) entry which is preliminary data.</text>
</comment>
<accession>A0ABQ2K4F5</accession>
<organism evidence="1 2">
    <name type="scientific">Streptomyces kronopolitis</name>
    <dbReference type="NCBI Taxonomy" id="1612435"/>
    <lineage>
        <taxon>Bacteria</taxon>
        <taxon>Bacillati</taxon>
        <taxon>Actinomycetota</taxon>
        <taxon>Actinomycetes</taxon>
        <taxon>Kitasatosporales</taxon>
        <taxon>Streptomycetaceae</taxon>
        <taxon>Streptomyces</taxon>
    </lineage>
</organism>
<sequence length="65" mass="7054">MAQLQGLSPIAPYGTSRAGRPAKTFLRRNVGGGSALGVWGRRDVVVVRPRRVRTPCRPALALWSL</sequence>
<dbReference type="Proteomes" id="UP000600080">
    <property type="component" value="Unassembled WGS sequence"/>
</dbReference>